<evidence type="ECO:0000313" key="2">
    <source>
        <dbReference type="Proteomes" id="UP000245626"/>
    </source>
</evidence>
<dbReference type="EMBL" id="KZ819989">
    <property type="protein sequence ID" value="PWN49933.1"/>
    <property type="molecule type" value="Genomic_DNA"/>
</dbReference>
<accession>A0ACD0NVT5</accession>
<dbReference type="Proteomes" id="UP000245626">
    <property type="component" value="Unassembled WGS sequence"/>
</dbReference>
<sequence length="298" mass="31510">MSAPNDSPWAADTASSDSSSPSTHSKRSLVNIRKQLKYILIGGSAAWYFQIFAHLSDALSLGLKSSWNARIALMATSLLVTTIAIFAHVITLPSRGYQPDYLRWHSDPHLKSTIPALTICIISGFFTLLITLSPLGAPPPPPVSLAQRLTIAARHTGSSLGSASRGVQQLASEVARALGIRPSTSVATSTFDNPLFSKSAQVTSGDTKTLLELLRLDSFESLASKLGVSGSRSHELQAVLDSLQRRAEDWARGNVRTIGWTGALLGSAGTYLLIFGTVGLLGALAPASSASSSGKKHF</sequence>
<protein>
    <submittedName>
        <fullName evidence="1">Uncharacterized protein</fullName>
    </submittedName>
</protein>
<reference evidence="1 2" key="1">
    <citation type="journal article" date="2018" name="Mol. Biol. Evol.">
        <title>Broad Genomic Sampling Reveals a Smut Pathogenic Ancestry of the Fungal Clade Ustilaginomycotina.</title>
        <authorList>
            <person name="Kijpornyongpan T."/>
            <person name="Mondo S.J."/>
            <person name="Barry K."/>
            <person name="Sandor L."/>
            <person name="Lee J."/>
            <person name="Lipzen A."/>
            <person name="Pangilinan J."/>
            <person name="LaButti K."/>
            <person name="Hainaut M."/>
            <person name="Henrissat B."/>
            <person name="Grigoriev I.V."/>
            <person name="Spatafora J.W."/>
            <person name="Aime M.C."/>
        </authorList>
    </citation>
    <scope>NUCLEOTIDE SEQUENCE [LARGE SCALE GENOMIC DNA]</scope>
    <source>
        <strain evidence="1 2">SA 807</strain>
    </source>
</reference>
<keyword evidence="2" id="KW-1185">Reference proteome</keyword>
<name>A0ACD0NVT5_9BASI</name>
<gene>
    <name evidence="1" type="ORF">IE53DRAFT_387820</name>
</gene>
<organism evidence="1 2">
    <name type="scientific">Violaceomyces palustris</name>
    <dbReference type="NCBI Taxonomy" id="1673888"/>
    <lineage>
        <taxon>Eukaryota</taxon>
        <taxon>Fungi</taxon>
        <taxon>Dikarya</taxon>
        <taxon>Basidiomycota</taxon>
        <taxon>Ustilaginomycotina</taxon>
        <taxon>Ustilaginomycetes</taxon>
        <taxon>Violaceomycetales</taxon>
        <taxon>Violaceomycetaceae</taxon>
        <taxon>Violaceomyces</taxon>
    </lineage>
</organism>
<proteinExistence type="predicted"/>
<evidence type="ECO:0000313" key="1">
    <source>
        <dbReference type="EMBL" id="PWN49933.1"/>
    </source>
</evidence>